<proteinExistence type="inferred from homology"/>
<reference evidence="13 14" key="1">
    <citation type="submission" date="2018-09" db="EMBL/GenBank/DDBJ databases">
        <title>Whole genome based analysis of evolution and adaptive divergence in Indian and Brazilian strains of Azospirillum brasilense.</title>
        <authorList>
            <person name="Singh C."/>
            <person name="Tripathi A.K."/>
        </authorList>
    </citation>
    <scope>NUCLEOTIDE SEQUENCE [LARGE SCALE GENOMIC DNA]</scope>
    <source>
        <strain evidence="13 14">MTCC4035</strain>
        <plasmid evidence="13 14">p7</plasmid>
    </source>
</reference>
<evidence type="ECO:0000256" key="3">
    <source>
        <dbReference type="ARBA" id="ARBA00022679"/>
    </source>
</evidence>
<keyword evidence="3" id="KW-0808">Transferase</keyword>
<dbReference type="InterPro" id="IPR001091">
    <property type="entry name" value="RM_Methyltransferase"/>
</dbReference>
<dbReference type="InterPro" id="IPR025745">
    <property type="entry name" value="Mrr-like_N_dom"/>
</dbReference>
<feature type="domain" description="Restriction system protein Mrr-like N-terminal" evidence="12">
    <location>
        <begin position="46"/>
        <end position="130"/>
    </location>
</feature>
<dbReference type="PROSITE" id="PS00093">
    <property type="entry name" value="N4_MTASE"/>
    <property type="match status" value="1"/>
</dbReference>
<evidence type="ECO:0000259" key="12">
    <source>
        <dbReference type="Pfam" id="PF14338"/>
    </source>
</evidence>
<comment type="catalytic activity">
    <reaction evidence="7">
        <text>a 2'-deoxyadenosine in DNA + S-adenosyl-L-methionine = an N(6)-methyl-2'-deoxyadenosine in DNA + S-adenosyl-L-homocysteine + H(+)</text>
        <dbReference type="Rhea" id="RHEA:15197"/>
        <dbReference type="Rhea" id="RHEA-COMP:12418"/>
        <dbReference type="Rhea" id="RHEA-COMP:12419"/>
        <dbReference type="ChEBI" id="CHEBI:15378"/>
        <dbReference type="ChEBI" id="CHEBI:57856"/>
        <dbReference type="ChEBI" id="CHEBI:59789"/>
        <dbReference type="ChEBI" id="CHEBI:90615"/>
        <dbReference type="ChEBI" id="CHEBI:90616"/>
        <dbReference type="EC" id="2.1.1.72"/>
    </reaction>
</comment>
<keyword evidence="6" id="KW-0238">DNA-binding</keyword>
<organism evidence="13 14">
    <name type="scientific">Azospirillum argentinense</name>
    <dbReference type="NCBI Taxonomy" id="2970906"/>
    <lineage>
        <taxon>Bacteria</taxon>
        <taxon>Pseudomonadati</taxon>
        <taxon>Pseudomonadota</taxon>
        <taxon>Alphaproteobacteria</taxon>
        <taxon>Rhodospirillales</taxon>
        <taxon>Azospirillaceae</taxon>
        <taxon>Azospirillum</taxon>
    </lineage>
</organism>
<dbReference type="PRINTS" id="PR00508">
    <property type="entry name" value="S21N4MTFRASE"/>
</dbReference>
<evidence type="ECO:0000256" key="1">
    <source>
        <dbReference type="ARBA" id="ARBA00010203"/>
    </source>
</evidence>
<dbReference type="KEGG" id="aare:D3093_35300"/>
<keyword evidence="5" id="KW-0680">Restriction system</keyword>
<geneLocation type="plasmid" evidence="13 14">
    <name>p7</name>
</geneLocation>
<feature type="domain" description="DNA methylase N-4/N-6" evidence="11">
    <location>
        <begin position="166"/>
        <end position="414"/>
    </location>
</feature>
<evidence type="ECO:0000256" key="9">
    <source>
        <dbReference type="RuleBase" id="RU362026"/>
    </source>
</evidence>
<evidence type="ECO:0000256" key="2">
    <source>
        <dbReference type="ARBA" id="ARBA00022603"/>
    </source>
</evidence>
<dbReference type="RefSeq" id="WP_137119208.1">
    <property type="nucleotide sequence ID" value="NZ_CP032328.1"/>
</dbReference>
<dbReference type="GO" id="GO:0015667">
    <property type="term" value="F:site-specific DNA-methyltransferase (cytosine-N4-specific) activity"/>
    <property type="evidence" value="ECO:0007669"/>
    <property type="project" value="UniProtKB-EC"/>
</dbReference>
<evidence type="ECO:0000256" key="8">
    <source>
        <dbReference type="ARBA" id="ARBA00049120"/>
    </source>
</evidence>
<dbReference type="Pfam" id="PF14338">
    <property type="entry name" value="Mrr_N"/>
    <property type="match status" value="1"/>
</dbReference>
<dbReference type="Gene3D" id="3.40.50.150">
    <property type="entry name" value="Vaccinia Virus protein VP39"/>
    <property type="match status" value="1"/>
</dbReference>
<keyword evidence="4" id="KW-0949">S-adenosyl-L-methionine</keyword>
<evidence type="ECO:0000256" key="10">
    <source>
        <dbReference type="SAM" id="MobiDB-lite"/>
    </source>
</evidence>
<keyword evidence="13" id="KW-0614">Plasmid</keyword>
<accession>A0A4D8PPU9</accession>
<feature type="compositionally biased region" description="Basic and acidic residues" evidence="10">
    <location>
        <begin position="24"/>
        <end position="34"/>
    </location>
</feature>
<comment type="similarity">
    <text evidence="1">Belongs to the N(4)/N(6)-methyltransferase family. N(4) subfamily.</text>
</comment>
<dbReference type="GO" id="GO:0032259">
    <property type="term" value="P:methylation"/>
    <property type="evidence" value="ECO:0007669"/>
    <property type="project" value="UniProtKB-KW"/>
</dbReference>
<dbReference type="Pfam" id="PF01555">
    <property type="entry name" value="N6_N4_Mtase"/>
    <property type="match status" value="1"/>
</dbReference>
<evidence type="ECO:0000256" key="5">
    <source>
        <dbReference type="ARBA" id="ARBA00022747"/>
    </source>
</evidence>
<dbReference type="GO" id="GO:0008170">
    <property type="term" value="F:N-methyltransferase activity"/>
    <property type="evidence" value="ECO:0007669"/>
    <property type="project" value="InterPro"/>
</dbReference>
<sequence length="442" mass="48819">MSEDLKATIPSAAALKARARRVHRGEATEAEARKRTSKASLQGMLQLPLLEALEEAGGKARPRDLYQQLATRLGVPDGLRQERRTCGDGQSYRVFDQQVRWARQTAVMEGLIADGTRGVWELADPGHAKLLRARRGVTLLIYSTDLGVALWAHAEDAASVIEPESVDLILTSPPYPVVARDYGRMDVPQWLDWMRRLTALWRDLLTDTGTLALNLGDVHVPGSPALSPYVERYVLGAIDECGLHLAGRMPWFSPTRIGNIQWTSKAKVRPKRQVEHVVLLSKAANPSWDITRLPPVPFSPDTHRWWERKQKGRTQKRPSDYDIREEAFEPKGAGALPGNLIVAAGAPGMDAYSRRCRAAGLPRHSARFPAEVPRSIILTCTAPGETVYDPMAGSNVTGMVAQELGRHWISSEVMLRSVQGSAFRFDNLPGFSMKPLPPGVTP</sequence>
<name>A0A4D8PPU9_9PROT</name>
<feature type="region of interest" description="Disordered" evidence="10">
    <location>
        <begin position="16"/>
        <end position="39"/>
    </location>
</feature>
<comment type="catalytic activity">
    <reaction evidence="8">
        <text>a 2'-deoxycytidine in DNA + S-adenosyl-L-methionine = an N(4)-methyl-2'-deoxycytidine in DNA + S-adenosyl-L-homocysteine + H(+)</text>
        <dbReference type="Rhea" id="RHEA:16857"/>
        <dbReference type="Rhea" id="RHEA-COMP:11369"/>
        <dbReference type="Rhea" id="RHEA-COMP:13674"/>
        <dbReference type="ChEBI" id="CHEBI:15378"/>
        <dbReference type="ChEBI" id="CHEBI:57856"/>
        <dbReference type="ChEBI" id="CHEBI:59789"/>
        <dbReference type="ChEBI" id="CHEBI:85452"/>
        <dbReference type="ChEBI" id="CHEBI:137933"/>
        <dbReference type="EC" id="2.1.1.113"/>
    </reaction>
</comment>
<evidence type="ECO:0000259" key="11">
    <source>
        <dbReference type="Pfam" id="PF01555"/>
    </source>
</evidence>
<dbReference type="InterPro" id="IPR017985">
    <property type="entry name" value="MeTrfase_CN4_CS"/>
</dbReference>
<evidence type="ECO:0000256" key="4">
    <source>
        <dbReference type="ARBA" id="ARBA00022691"/>
    </source>
</evidence>
<evidence type="ECO:0000313" key="14">
    <source>
        <dbReference type="Proteomes" id="UP000298595"/>
    </source>
</evidence>
<dbReference type="EC" id="2.1.1.-" evidence="9"/>
<dbReference type="EMBL" id="CP032328">
    <property type="protein sequence ID" value="QCO00514.1"/>
    <property type="molecule type" value="Genomic_DNA"/>
</dbReference>
<dbReference type="InterPro" id="IPR002941">
    <property type="entry name" value="DNA_methylase_N4/N6"/>
</dbReference>
<evidence type="ECO:0000256" key="6">
    <source>
        <dbReference type="ARBA" id="ARBA00023125"/>
    </source>
</evidence>
<dbReference type="REBASE" id="312245">
    <property type="entry name" value="M.Abr4035ORF35300P"/>
</dbReference>
<dbReference type="GO" id="GO:0003677">
    <property type="term" value="F:DNA binding"/>
    <property type="evidence" value="ECO:0007669"/>
    <property type="project" value="UniProtKB-KW"/>
</dbReference>
<gene>
    <name evidence="13" type="ORF">D3093_35300</name>
</gene>
<evidence type="ECO:0000256" key="7">
    <source>
        <dbReference type="ARBA" id="ARBA00047942"/>
    </source>
</evidence>
<dbReference type="InterPro" id="IPR029063">
    <property type="entry name" value="SAM-dependent_MTases_sf"/>
</dbReference>
<dbReference type="GO" id="GO:0009007">
    <property type="term" value="F:site-specific DNA-methyltransferase (adenine-specific) activity"/>
    <property type="evidence" value="ECO:0007669"/>
    <property type="project" value="UniProtKB-EC"/>
</dbReference>
<protein>
    <recommendedName>
        <fullName evidence="9">Methyltransferase</fullName>
        <ecNumber evidence="9">2.1.1.-</ecNumber>
    </recommendedName>
</protein>
<keyword evidence="2 13" id="KW-0489">Methyltransferase</keyword>
<dbReference type="GO" id="GO:0009307">
    <property type="term" value="P:DNA restriction-modification system"/>
    <property type="evidence" value="ECO:0007669"/>
    <property type="project" value="UniProtKB-KW"/>
</dbReference>
<evidence type="ECO:0000313" key="13">
    <source>
        <dbReference type="EMBL" id="QCO00514.1"/>
    </source>
</evidence>
<dbReference type="SUPFAM" id="SSF53335">
    <property type="entry name" value="S-adenosyl-L-methionine-dependent methyltransferases"/>
    <property type="match status" value="1"/>
</dbReference>
<dbReference type="Proteomes" id="UP000298595">
    <property type="component" value="Plasmid p7"/>
</dbReference>
<dbReference type="AlphaFoldDB" id="A0A4D8PPU9"/>